<accession>D2VID5</accession>
<dbReference type="eggNOG" id="KOG0393">
    <property type="taxonomic scope" value="Eukaryota"/>
</dbReference>
<dbReference type="EMBL" id="GG738873">
    <property type="protein sequence ID" value="EFC43576.1"/>
    <property type="molecule type" value="Genomic_DNA"/>
</dbReference>
<gene>
    <name evidence="3" type="ORF">NAEGRDRAFT_34248</name>
</gene>
<dbReference type="STRING" id="5762.D2VID5"/>
<reference evidence="3 4" key="1">
    <citation type="journal article" date="2010" name="Cell">
        <title>The genome of Naegleria gruberi illuminates early eukaryotic versatility.</title>
        <authorList>
            <person name="Fritz-Laylin L.K."/>
            <person name="Prochnik S.E."/>
            <person name="Ginger M.L."/>
            <person name="Dacks J.B."/>
            <person name="Carpenter M.L."/>
            <person name="Field M.C."/>
            <person name="Kuo A."/>
            <person name="Paredez A."/>
            <person name="Chapman J."/>
            <person name="Pham J."/>
            <person name="Shu S."/>
            <person name="Neupane R."/>
            <person name="Cipriano M."/>
            <person name="Mancuso J."/>
            <person name="Tu H."/>
            <person name="Salamov A."/>
            <person name="Lindquist E."/>
            <person name="Shapiro H."/>
            <person name="Lucas S."/>
            <person name="Grigoriev I.V."/>
            <person name="Cande W.Z."/>
            <person name="Fulton C."/>
            <person name="Rokhsar D.S."/>
            <person name="Dawson S.C."/>
        </authorList>
    </citation>
    <scope>NUCLEOTIDE SEQUENCE [LARGE SCALE GENOMIC DNA]</scope>
    <source>
        <strain evidence="3 4">NEG-M</strain>
    </source>
</reference>
<keyword evidence="1" id="KW-0547">Nucleotide-binding</keyword>
<dbReference type="PROSITE" id="PS51419">
    <property type="entry name" value="RAB"/>
    <property type="match status" value="1"/>
</dbReference>
<dbReference type="KEGG" id="ngr:NAEGRDRAFT_34248"/>
<dbReference type="SUPFAM" id="SSF52540">
    <property type="entry name" value="P-loop containing nucleoside triphosphate hydrolases"/>
    <property type="match status" value="1"/>
</dbReference>
<dbReference type="PROSITE" id="PS51420">
    <property type="entry name" value="RHO"/>
    <property type="match status" value="1"/>
</dbReference>
<dbReference type="InterPro" id="IPR027417">
    <property type="entry name" value="P-loop_NTPase"/>
</dbReference>
<sequence length="124" mass="14477">YDRLRPLSYPDSKLILLCFSLVDRISFNNLFYKWIFEIRFHLPNIPIILIGCKYDLREDIILSGNKKDFISTEEGEELAKQLGCITYWECCAKNGYGMNYGKEIIVNGCLILNSKKIKKQCLIQ</sequence>
<dbReference type="Gene3D" id="3.40.50.300">
    <property type="entry name" value="P-loop containing nucleotide triphosphate hydrolases"/>
    <property type="match status" value="1"/>
</dbReference>
<dbReference type="OrthoDB" id="8830751at2759"/>
<evidence type="ECO:0000313" key="4">
    <source>
        <dbReference type="Proteomes" id="UP000006671"/>
    </source>
</evidence>
<dbReference type="Pfam" id="PF00071">
    <property type="entry name" value="Ras"/>
    <property type="match status" value="1"/>
</dbReference>
<dbReference type="GO" id="GO:0003924">
    <property type="term" value="F:GTPase activity"/>
    <property type="evidence" value="ECO:0007669"/>
    <property type="project" value="InterPro"/>
</dbReference>
<dbReference type="PANTHER" id="PTHR24072">
    <property type="entry name" value="RHO FAMILY GTPASE"/>
    <property type="match status" value="1"/>
</dbReference>
<dbReference type="SMART" id="SM00174">
    <property type="entry name" value="RHO"/>
    <property type="match status" value="1"/>
</dbReference>
<dbReference type="GO" id="GO:0007264">
    <property type="term" value="P:small GTPase-mediated signal transduction"/>
    <property type="evidence" value="ECO:0007669"/>
    <property type="project" value="InterPro"/>
</dbReference>
<keyword evidence="2" id="KW-0342">GTP-binding</keyword>
<dbReference type="InParanoid" id="D2VID5"/>
<protein>
    <submittedName>
        <fullName evidence="3">Ras family small GTPase</fullName>
    </submittedName>
</protein>
<dbReference type="GO" id="GO:0005525">
    <property type="term" value="F:GTP binding"/>
    <property type="evidence" value="ECO:0007669"/>
    <property type="project" value="UniProtKB-KW"/>
</dbReference>
<dbReference type="InterPro" id="IPR003578">
    <property type="entry name" value="Small_GTPase_Rho"/>
</dbReference>
<evidence type="ECO:0000313" key="3">
    <source>
        <dbReference type="EMBL" id="EFC43576.1"/>
    </source>
</evidence>
<dbReference type="RefSeq" id="XP_002676320.1">
    <property type="nucleotide sequence ID" value="XM_002676274.1"/>
</dbReference>
<dbReference type="PROSITE" id="PS51421">
    <property type="entry name" value="RAS"/>
    <property type="match status" value="1"/>
</dbReference>
<evidence type="ECO:0000256" key="2">
    <source>
        <dbReference type="ARBA" id="ARBA00023134"/>
    </source>
</evidence>
<dbReference type="InterPro" id="IPR001806">
    <property type="entry name" value="Small_GTPase"/>
</dbReference>
<proteinExistence type="predicted"/>
<dbReference type="SMART" id="SM00175">
    <property type="entry name" value="RAB"/>
    <property type="match status" value="1"/>
</dbReference>
<evidence type="ECO:0000256" key="1">
    <source>
        <dbReference type="ARBA" id="ARBA00022741"/>
    </source>
</evidence>
<dbReference type="VEuPathDB" id="AmoebaDB:NAEGRDRAFT_34248"/>
<feature type="non-terminal residue" evidence="3">
    <location>
        <position position="1"/>
    </location>
</feature>
<organism evidence="4">
    <name type="scientific">Naegleria gruberi</name>
    <name type="common">Amoeba</name>
    <dbReference type="NCBI Taxonomy" id="5762"/>
    <lineage>
        <taxon>Eukaryota</taxon>
        <taxon>Discoba</taxon>
        <taxon>Heterolobosea</taxon>
        <taxon>Tetramitia</taxon>
        <taxon>Eutetramitia</taxon>
        <taxon>Vahlkampfiidae</taxon>
        <taxon>Naegleria</taxon>
    </lineage>
</organism>
<keyword evidence="4" id="KW-1185">Reference proteome</keyword>
<dbReference type="GeneID" id="8853373"/>
<name>D2VID5_NAEGR</name>
<dbReference type="Proteomes" id="UP000006671">
    <property type="component" value="Unassembled WGS sequence"/>
</dbReference>
<dbReference type="AlphaFoldDB" id="D2VID5"/>